<gene>
    <name evidence="4" type="ORF">TTHERM_00655650</name>
</gene>
<feature type="transmembrane region" description="Helical" evidence="2">
    <location>
        <begin position="799"/>
        <end position="820"/>
    </location>
</feature>
<feature type="transmembrane region" description="Helical" evidence="2">
    <location>
        <begin position="970"/>
        <end position="989"/>
    </location>
</feature>
<dbReference type="EMBL" id="GG662502">
    <property type="protein sequence ID" value="EAR84537.2"/>
    <property type="molecule type" value="Genomic_DNA"/>
</dbReference>
<dbReference type="HOGENOM" id="CLU_368243_0_0_1"/>
<name>Q22GY7_TETTS</name>
<dbReference type="RefSeq" id="XP_001032200.2">
    <property type="nucleotide sequence ID" value="XM_001032200.2"/>
</dbReference>
<evidence type="ECO:0000256" key="3">
    <source>
        <dbReference type="SAM" id="SignalP"/>
    </source>
</evidence>
<feature type="compositionally biased region" description="Low complexity" evidence="1">
    <location>
        <begin position="560"/>
        <end position="570"/>
    </location>
</feature>
<keyword evidence="3" id="KW-0732">Signal</keyword>
<evidence type="ECO:0000256" key="1">
    <source>
        <dbReference type="SAM" id="MobiDB-lite"/>
    </source>
</evidence>
<evidence type="ECO:0000313" key="5">
    <source>
        <dbReference type="Proteomes" id="UP000009168"/>
    </source>
</evidence>
<evidence type="ECO:0000313" key="4">
    <source>
        <dbReference type="EMBL" id="EAR84537.2"/>
    </source>
</evidence>
<sequence length="1367" mass="161054">MNQRLRHQRFNIHFTHIILVILISQDICYGQNLDQFFHQSNNLQEHNYDDRNYFNLYQTYNNKHSSKIQRKSSLTQKCYKIKTFSLSESQDKGESQECFLNNNNILQLLKAKDIIMLNIKNMENQLLFQTSLLVSMAKNGTLNSFITENYAIFYYKNSSQLEFLQFNASNSNQSSFQKIQQQVLDFQHGTYKIGNFHIRLIFFEYQKYQINIKNNNENYSQKQILSSCRQLLIEEIQRNQLTIYQLDSKQFTIIYNSKIQSIYQNQFIILETYYQLYDIINLNNKINQHISLFSLAQMRQIALLNKDRQQNLINLKNDGRLLENLVDNQVCHQTVFFSYQKTLQDKINLVIVFDNYLQQIRLLEETSSLFFDSVYYELNSINKIFLNQNQVIILKNNNQFEFIEIIDFKLFMIQNRNKTSIQFSESIDFNKNGYFCLNLKKQQQQQTQSTINFKNYTNQIIKSTSFIYQIIEVNKQSNTACRNKYRVHNVIDNQIYDVCNDCIKINYPLDYYQKNNSYGCLKMNQVQAENFQKSQQLIIENTTENRVLRNKNEENEQNDVKNQNQQQINNSNYKEQSNFEVYSDFVNSNIFVIKLDKKLYQEFQGQKNNQNNNFFQIKLNQNNLKDSQLIVSETDKGDIEIHILLDNFVLNPLIDIEINQKYTNGSNIQVGFTLPIIAPQQSAYLEFSAVIISFFTKILYFLNFLAIFIGQFSGYLINIEILQYISLLSYSKSLQNPLSISMSKYLSLFNCNWSYQNQYQLINLNKTESVKVIIFGFQTKLHSSDQQFLLYKGYYSQSFLYLGYTSIILLGIVFATYKIIKFIRSRRNKERQEICFYRILRVIQIELESDVIGNIIQLTFIQLIFSAISQIASFCRLIDFQSKLQQIQFVLSILIIIYATTVIKNLFMMRSLIILDMDRSVKSVWKTFFQNIRETDFSRQKLTAYPIMIAFRKIALAMVAVLLYDYPFTQIYIIFAISLVCSLVSIFKLQGPFQETILNYYMSIQELIMLIIIGCHINYVFCYDELLNQSQNEIYSNDQLVNKIETTVIIEVISISVIMLLNLFIVLTFLKKNLPCFNKKQETNTAINQDDLLMIGNNEKYYLLSQVDAKAENQKKQAKSHTLSDEESLNPQEMVASKQQINQQLQDGGIEFNQNELNFYKDKPIFQQDKQSDAFTPRKLNQSNKSFISNMVELEASNNKILFDDHLPKTAKNFSNTNNNISLIYLGEINQPDEQKSQVNLVDDETFIRPPQNYEINDVSLNEGNQTFLNQNDKLKRVKQKLSLCNTSINYLQNLLNNYNVSTHNIQDQLNVLNDYEEPDSTNRNQLTTDSLTQDQIHEEEKLITFCYDNGQNQSINTKEELEFIQI</sequence>
<reference evidence="5" key="1">
    <citation type="journal article" date="2006" name="PLoS Biol.">
        <title>Macronuclear genome sequence of the ciliate Tetrahymena thermophila, a model eukaryote.</title>
        <authorList>
            <person name="Eisen J.A."/>
            <person name="Coyne R.S."/>
            <person name="Wu M."/>
            <person name="Wu D."/>
            <person name="Thiagarajan M."/>
            <person name="Wortman J.R."/>
            <person name="Badger J.H."/>
            <person name="Ren Q."/>
            <person name="Amedeo P."/>
            <person name="Jones K.M."/>
            <person name="Tallon L.J."/>
            <person name="Delcher A.L."/>
            <person name="Salzberg S.L."/>
            <person name="Silva J.C."/>
            <person name="Haas B.J."/>
            <person name="Majoros W.H."/>
            <person name="Farzad M."/>
            <person name="Carlton J.M."/>
            <person name="Smith R.K. Jr."/>
            <person name="Garg J."/>
            <person name="Pearlman R.E."/>
            <person name="Karrer K.M."/>
            <person name="Sun L."/>
            <person name="Manning G."/>
            <person name="Elde N.C."/>
            <person name="Turkewitz A.P."/>
            <person name="Asai D.J."/>
            <person name="Wilkes D.E."/>
            <person name="Wang Y."/>
            <person name="Cai H."/>
            <person name="Collins K."/>
            <person name="Stewart B.A."/>
            <person name="Lee S.R."/>
            <person name="Wilamowska K."/>
            <person name="Weinberg Z."/>
            <person name="Ruzzo W.L."/>
            <person name="Wloga D."/>
            <person name="Gaertig J."/>
            <person name="Frankel J."/>
            <person name="Tsao C.-C."/>
            <person name="Gorovsky M.A."/>
            <person name="Keeling P.J."/>
            <person name="Waller R.F."/>
            <person name="Patron N.J."/>
            <person name="Cherry J.M."/>
            <person name="Stover N.A."/>
            <person name="Krieger C.J."/>
            <person name="del Toro C."/>
            <person name="Ryder H.F."/>
            <person name="Williamson S.C."/>
            <person name="Barbeau R.A."/>
            <person name="Hamilton E.P."/>
            <person name="Orias E."/>
        </authorList>
    </citation>
    <scope>NUCLEOTIDE SEQUENCE [LARGE SCALE GENOMIC DNA]</scope>
    <source>
        <strain evidence="5">SB210</strain>
    </source>
</reference>
<keyword evidence="2" id="KW-1133">Transmembrane helix</keyword>
<keyword evidence="2 4" id="KW-0812">Transmembrane</keyword>
<keyword evidence="5" id="KW-1185">Reference proteome</keyword>
<feature type="chain" id="PRO_5004201384" evidence="3">
    <location>
        <begin position="31"/>
        <end position="1367"/>
    </location>
</feature>
<evidence type="ECO:0000256" key="2">
    <source>
        <dbReference type="SAM" id="Phobius"/>
    </source>
</evidence>
<dbReference type="Proteomes" id="UP000009168">
    <property type="component" value="Unassembled WGS sequence"/>
</dbReference>
<dbReference type="KEGG" id="tet:TTHERM_00655650"/>
<feature type="transmembrane region" description="Helical" evidence="2">
    <location>
        <begin position="1048"/>
        <end position="1070"/>
    </location>
</feature>
<dbReference type="InParanoid" id="Q22GY7"/>
<feature type="transmembrane region" description="Helical" evidence="2">
    <location>
        <begin position="942"/>
        <end position="964"/>
    </location>
</feature>
<feature type="region of interest" description="Disordered" evidence="1">
    <location>
        <begin position="550"/>
        <end position="570"/>
    </location>
</feature>
<feature type="signal peptide" evidence="3">
    <location>
        <begin position="1"/>
        <end position="30"/>
    </location>
</feature>
<dbReference type="GeneID" id="7823645"/>
<feature type="transmembrane region" description="Helical" evidence="2">
    <location>
        <begin position="1001"/>
        <end position="1021"/>
    </location>
</feature>
<proteinExistence type="predicted"/>
<keyword evidence="2" id="KW-0472">Membrane</keyword>
<feature type="transmembrane region" description="Helical" evidence="2">
    <location>
        <begin position="851"/>
        <end position="874"/>
    </location>
</feature>
<accession>Q22GY7</accession>
<protein>
    <submittedName>
        <fullName evidence="4">Transmembrane protein, putative</fullName>
    </submittedName>
</protein>
<organism evidence="4 5">
    <name type="scientific">Tetrahymena thermophila (strain SB210)</name>
    <dbReference type="NCBI Taxonomy" id="312017"/>
    <lineage>
        <taxon>Eukaryota</taxon>
        <taxon>Sar</taxon>
        <taxon>Alveolata</taxon>
        <taxon>Ciliophora</taxon>
        <taxon>Intramacronucleata</taxon>
        <taxon>Oligohymenophorea</taxon>
        <taxon>Hymenostomatida</taxon>
        <taxon>Tetrahymenina</taxon>
        <taxon>Tetrahymenidae</taxon>
        <taxon>Tetrahymena</taxon>
    </lineage>
</organism>
<feature type="transmembrane region" description="Helical" evidence="2">
    <location>
        <begin position="886"/>
        <end position="907"/>
    </location>
</feature>